<protein>
    <recommendedName>
        <fullName evidence="4">Lipoprotein</fullName>
    </recommendedName>
</protein>
<dbReference type="OrthoDB" id="8100661at2"/>
<name>A0A1G5ZN10_9HYPH</name>
<dbReference type="RefSeq" id="WP_091584921.1">
    <property type="nucleotide sequence ID" value="NZ_FMXM01000023.1"/>
</dbReference>
<dbReference type="AlphaFoldDB" id="A0A1G5ZN10"/>
<gene>
    <name evidence="2" type="ORF">SAMN02927914_05575</name>
</gene>
<accession>A0A1G5ZN10</accession>
<dbReference type="Proteomes" id="UP000198588">
    <property type="component" value="Unassembled WGS sequence"/>
</dbReference>
<dbReference type="PROSITE" id="PS51257">
    <property type="entry name" value="PROKAR_LIPOPROTEIN"/>
    <property type="match status" value="1"/>
</dbReference>
<sequence>MSERASGRSGILEGMAIVLAVAVACLAAARAEPGPRGCATAVAPVSRDAAPIKPSPDADATDMLLHD</sequence>
<evidence type="ECO:0000256" key="1">
    <source>
        <dbReference type="SAM" id="MobiDB-lite"/>
    </source>
</evidence>
<evidence type="ECO:0008006" key="4">
    <source>
        <dbReference type="Google" id="ProtNLM"/>
    </source>
</evidence>
<dbReference type="STRING" id="1165689.SAMN02927914_05575"/>
<evidence type="ECO:0000313" key="3">
    <source>
        <dbReference type="Proteomes" id="UP000198588"/>
    </source>
</evidence>
<organism evidence="2 3">
    <name type="scientific">Mesorhizobium qingshengii</name>
    <dbReference type="NCBI Taxonomy" id="1165689"/>
    <lineage>
        <taxon>Bacteria</taxon>
        <taxon>Pseudomonadati</taxon>
        <taxon>Pseudomonadota</taxon>
        <taxon>Alphaproteobacteria</taxon>
        <taxon>Hyphomicrobiales</taxon>
        <taxon>Phyllobacteriaceae</taxon>
        <taxon>Mesorhizobium</taxon>
    </lineage>
</organism>
<feature type="region of interest" description="Disordered" evidence="1">
    <location>
        <begin position="44"/>
        <end position="67"/>
    </location>
</feature>
<reference evidence="2 3" key="1">
    <citation type="submission" date="2016-10" db="EMBL/GenBank/DDBJ databases">
        <authorList>
            <person name="de Groot N.N."/>
        </authorList>
    </citation>
    <scope>NUCLEOTIDE SEQUENCE [LARGE SCALE GENOMIC DNA]</scope>
    <source>
        <strain evidence="2 3">CGMCC 1.12097</strain>
    </source>
</reference>
<dbReference type="EMBL" id="FMXM01000023">
    <property type="protein sequence ID" value="SDA96144.1"/>
    <property type="molecule type" value="Genomic_DNA"/>
</dbReference>
<evidence type="ECO:0000313" key="2">
    <source>
        <dbReference type="EMBL" id="SDA96144.1"/>
    </source>
</evidence>
<proteinExistence type="predicted"/>